<evidence type="ECO:0000256" key="1">
    <source>
        <dbReference type="SAM" id="MobiDB-lite"/>
    </source>
</evidence>
<keyword evidence="2" id="KW-0176">Collagen</keyword>
<dbReference type="GO" id="GO:0005581">
    <property type="term" value="C:collagen trimer"/>
    <property type="evidence" value="ECO:0007669"/>
    <property type="project" value="UniProtKB-KW"/>
</dbReference>
<dbReference type="Proteomes" id="UP000053268">
    <property type="component" value="Unassembled WGS sequence"/>
</dbReference>
<dbReference type="GO" id="GO:0030198">
    <property type="term" value="P:extracellular matrix organization"/>
    <property type="evidence" value="ECO:0007669"/>
    <property type="project" value="TreeGrafter"/>
</dbReference>
<dbReference type="GO" id="GO:0031012">
    <property type="term" value="C:extracellular matrix"/>
    <property type="evidence" value="ECO:0007669"/>
    <property type="project" value="TreeGrafter"/>
</dbReference>
<dbReference type="InterPro" id="IPR050149">
    <property type="entry name" value="Collagen_superfamily"/>
</dbReference>
<proteinExistence type="predicted"/>
<protein>
    <submittedName>
        <fullName evidence="2">Collagen alpha chain CG42342</fullName>
    </submittedName>
</protein>
<name>A0A194Q2H8_PAPXU</name>
<dbReference type="GO" id="GO:0005615">
    <property type="term" value="C:extracellular space"/>
    <property type="evidence" value="ECO:0007669"/>
    <property type="project" value="TreeGrafter"/>
</dbReference>
<evidence type="ECO:0000313" key="3">
    <source>
        <dbReference type="Proteomes" id="UP000053268"/>
    </source>
</evidence>
<feature type="compositionally biased region" description="Acidic residues" evidence="1">
    <location>
        <begin position="295"/>
        <end position="318"/>
    </location>
</feature>
<evidence type="ECO:0000313" key="2">
    <source>
        <dbReference type="EMBL" id="KPI97610.1"/>
    </source>
</evidence>
<dbReference type="AlphaFoldDB" id="A0A194Q2H8"/>
<dbReference type="GO" id="GO:0030020">
    <property type="term" value="F:extracellular matrix structural constituent conferring tensile strength"/>
    <property type="evidence" value="ECO:0007669"/>
    <property type="project" value="TreeGrafter"/>
</dbReference>
<organism evidence="2 3">
    <name type="scientific">Papilio xuthus</name>
    <name type="common">Asian swallowtail butterfly</name>
    <dbReference type="NCBI Taxonomy" id="66420"/>
    <lineage>
        <taxon>Eukaryota</taxon>
        <taxon>Metazoa</taxon>
        <taxon>Ecdysozoa</taxon>
        <taxon>Arthropoda</taxon>
        <taxon>Hexapoda</taxon>
        <taxon>Insecta</taxon>
        <taxon>Pterygota</taxon>
        <taxon>Neoptera</taxon>
        <taxon>Endopterygota</taxon>
        <taxon>Lepidoptera</taxon>
        <taxon>Glossata</taxon>
        <taxon>Ditrysia</taxon>
        <taxon>Papilionoidea</taxon>
        <taxon>Papilionidae</taxon>
        <taxon>Papilioninae</taxon>
        <taxon>Papilio</taxon>
    </lineage>
</organism>
<feature type="compositionally biased region" description="Basic and acidic residues" evidence="1">
    <location>
        <begin position="319"/>
        <end position="338"/>
    </location>
</feature>
<dbReference type="STRING" id="66420.A0A194Q2H8"/>
<gene>
    <name evidence="2" type="ORF">RR46_07357</name>
</gene>
<keyword evidence="3" id="KW-1185">Reference proteome</keyword>
<dbReference type="PANTHER" id="PTHR24023:SF1112">
    <property type="entry name" value="COL_CUTICLE_N DOMAIN-CONTAINING PROTEIN-RELATED"/>
    <property type="match status" value="1"/>
</dbReference>
<dbReference type="EMBL" id="KQ459589">
    <property type="protein sequence ID" value="KPI97610.1"/>
    <property type="molecule type" value="Genomic_DNA"/>
</dbReference>
<sequence>MGTLFPSDGKINAIEWIFLERSGRGKTPAIFGRVLVTDEDALCCMWRRRPRAEVQEAEKKAGNYLLSRAAIFMPDMLHIPLLNLQGDGTGYELYGHEMVSVDVRTQGVYRSHRARSLPSRCHGNACLCSLLALCSWATMMGPPGAPGVPGVPGVAGPPGIKGDKGEPGARGKAFIPSHSSQNFQSKMCAGGARGSAARHRALGAGNGHGTVLQGAQGEPGGKGERGDPGLPGPGGKRGRKGDKGDRGEQGVPGLDAPCPLGPDGLPLPGCGWRPAKVWEPRPEGAGSAAGRGEGVEPEPEDGEPEPEPEEYEVREDELDAPRDYDDYTDNAHHDPRRD</sequence>
<reference evidence="2 3" key="1">
    <citation type="journal article" date="2015" name="Nat. Commun.">
        <title>Outbred genome sequencing and CRISPR/Cas9 gene editing in butterflies.</title>
        <authorList>
            <person name="Li X."/>
            <person name="Fan D."/>
            <person name="Zhang W."/>
            <person name="Liu G."/>
            <person name="Zhang L."/>
            <person name="Zhao L."/>
            <person name="Fang X."/>
            <person name="Chen L."/>
            <person name="Dong Y."/>
            <person name="Chen Y."/>
            <person name="Ding Y."/>
            <person name="Zhao R."/>
            <person name="Feng M."/>
            <person name="Zhu Y."/>
            <person name="Feng Y."/>
            <person name="Jiang X."/>
            <person name="Zhu D."/>
            <person name="Xiang H."/>
            <person name="Feng X."/>
            <person name="Li S."/>
            <person name="Wang J."/>
            <person name="Zhang G."/>
            <person name="Kronforst M.R."/>
            <person name="Wang W."/>
        </authorList>
    </citation>
    <scope>NUCLEOTIDE SEQUENCE [LARGE SCALE GENOMIC DNA]</scope>
    <source>
        <strain evidence="2">Ya'a_city_454_Px</strain>
        <tissue evidence="2">Whole body</tissue>
    </source>
</reference>
<dbReference type="PANTHER" id="PTHR24023">
    <property type="entry name" value="COLLAGEN ALPHA"/>
    <property type="match status" value="1"/>
</dbReference>
<feature type="region of interest" description="Disordered" evidence="1">
    <location>
        <begin position="158"/>
        <end position="338"/>
    </location>
</feature>
<accession>A0A194Q2H8</accession>
<feature type="compositionally biased region" description="Low complexity" evidence="1">
    <location>
        <begin position="252"/>
        <end position="271"/>
    </location>
</feature>